<keyword evidence="3" id="KW-1185">Reference proteome</keyword>
<name>A0A086ZI04_9BIFI</name>
<keyword evidence="1" id="KW-0472">Membrane</keyword>
<keyword evidence="1" id="KW-0812">Transmembrane</keyword>
<dbReference type="EMBL" id="JGYQ01000016">
    <property type="protein sequence ID" value="KFI46154.1"/>
    <property type="molecule type" value="Genomic_DNA"/>
</dbReference>
<comment type="caution">
    <text evidence="2">The sequence shown here is derived from an EMBL/GenBank/DDBJ whole genome shotgun (WGS) entry which is preliminary data.</text>
</comment>
<dbReference type="AlphaFoldDB" id="A0A086ZI04"/>
<sequence length="187" mass="20463">MNRIPITTTADITMAIKLDDLSPVGELDQSGMLTAMLAGCVAIACLLIVLIIVLSRPRTTPPRAPRPKGAHHPTGGTRVWHQRIDAVVQRYHAQDITRDQAFTELAAIAREYASGVSGTVMATQTLSDLNRATPPTSGKEGFTLLRQTIAALYPPQFADERYNDAARTTSVEQGAEWVSALVERWRR</sequence>
<protein>
    <submittedName>
        <fullName evidence="2">Uncharacterized protein</fullName>
    </submittedName>
</protein>
<dbReference type="Proteomes" id="UP000029093">
    <property type="component" value="Unassembled WGS sequence"/>
</dbReference>
<organism evidence="2 3">
    <name type="scientific">Bifidobacterium boum</name>
    <dbReference type="NCBI Taxonomy" id="78343"/>
    <lineage>
        <taxon>Bacteria</taxon>
        <taxon>Bacillati</taxon>
        <taxon>Actinomycetota</taxon>
        <taxon>Actinomycetes</taxon>
        <taxon>Bifidobacteriales</taxon>
        <taxon>Bifidobacteriaceae</taxon>
        <taxon>Bifidobacterium</taxon>
    </lineage>
</organism>
<dbReference type="GeneID" id="303204348"/>
<reference evidence="2 3" key="1">
    <citation type="submission" date="2014-03" db="EMBL/GenBank/DDBJ databases">
        <title>Genomics of Bifidobacteria.</title>
        <authorList>
            <person name="Ventura M."/>
            <person name="Milani C."/>
            <person name="Lugli G.A."/>
        </authorList>
    </citation>
    <scope>NUCLEOTIDE SEQUENCE [LARGE SCALE GENOMIC DNA]</scope>
    <source>
        <strain evidence="2 3">LMG 10736</strain>
    </source>
</reference>
<proteinExistence type="predicted"/>
<accession>A0A086ZI04</accession>
<evidence type="ECO:0000313" key="2">
    <source>
        <dbReference type="EMBL" id="KFI46154.1"/>
    </source>
</evidence>
<evidence type="ECO:0000313" key="3">
    <source>
        <dbReference type="Proteomes" id="UP000029093"/>
    </source>
</evidence>
<dbReference type="OrthoDB" id="3240329at2"/>
<evidence type="ECO:0000256" key="1">
    <source>
        <dbReference type="SAM" id="Phobius"/>
    </source>
</evidence>
<keyword evidence="1" id="KW-1133">Transmembrane helix</keyword>
<dbReference type="RefSeq" id="WP_051616570.1">
    <property type="nucleotide sequence ID" value="NZ_JGYQ01000016.1"/>
</dbReference>
<feature type="transmembrane region" description="Helical" evidence="1">
    <location>
        <begin position="32"/>
        <end position="54"/>
    </location>
</feature>
<gene>
    <name evidence="2" type="ORF">BBOU_1241</name>
</gene>